<organism evidence="2 4">
    <name type="scientific">Methylobacterium phyllosphaerae</name>
    <dbReference type="NCBI Taxonomy" id="418223"/>
    <lineage>
        <taxon>Bacteria</taxon>
        <taxon>Pseudomonadati</taxon>
        <taxon>Pseudomonadota</taxon>
        <taxon>Alphaproteobacteria</taxon>
        <taxon>Hyphomicrobiales</taxon>
        <taxon>Methylobacteriaceae</taxon>
        <taxon>Methylobacterium</taxon>
    </lineage>
</organism>
<reference evidence="1 3" key="1">
    <citation type="submission" date="2016-04" db="EMBL/GenBank/DDBJ databases">
        <title>Complete genome sequencing and analysis of CBMB27, Methylobacterium phyllosphaerae isolated from leaf tissues of rice (Oryza sativa L.).</title>
        <authorList>
            <person name="Lee Y."/>
            <person name="Hwangbo K."/>
            <person name="Chung H."/>
            <person name="Yoo J."/>
            <person name="Kim K.Y."/>
            <person name="Sa T.M."/>
            <person name="Um Y."/>
            <person name="Madhaiyan M."/>
        </authorList>
    </citation>
    <scope>NUCLEOTIDE SEQUENCE [LARGE SCALE GENOMIC DNA]</scope>
    <source>
        <strain evidence="1 3">CBMB27</strain>
    </source>
</reference>
<dbReference type="RefSeq" id="WP_043352457.1">
    <property type="nucleotide sequence ID" value="NZ_CP015367.1"/>
</dbReference>
<dbReference type="KEGG" id="mphy:MCBMB27_02591"/>
<name>A0AAE8L713_9HYPH</name>
<dbReference type="EMBL" id="FOPK01000012">
    <property type="protein sequence ID" value="SFH02176.1"/>
    <property type="molecule type" value="Genomic_DNA"/>
</dbReference>
<proteinExistence type="predicted"/>
<evidence type="ECO:0000313" key="3">
    <source>
        <dbReference type="Proteomes" id="UP000185487"/>
    </source>
</evidence>
<evidence type="ECO:0000313" key="2">
    <source>
        <dbReference type="EMBL" id="SFH02176.1"/>
    </source>
</evidence>
<keyword evidence="3" id="KW-1185">Reference proteome</keyword>
<dbReference type="Proteomes" id="UP000199140">
    <property type="component" value="Unassembled WGS sequence"/>
</dbReference>
<protein>
    <submittedName>
        <fullName evidence="1">Pilus assembly protein PilZ</fullName>
    </submittedName>
</protein>
<accession>A0AAE8L713</accession>
<reference evidence="2 4" key="2">
    <citation type="submission" date="2016-10" db="EMBL/GenBank/DDBJ databases">
        <authorList>
            <person name="Varghese N."/>
            <person name="Submissions S."/>
        </authorList>
    </citation>
    <scope>NUCLEOTIDE SEQUENCE [LARGE SCALE GENOMIC DNA]</scope>
    <source>
        <strain evidence="2 4">CBMB27</strain>
    </source>
</reference>
<sequence>MRENRRGVFRKNAFTFGAVLLDGGEVSCLVWDATEVGAQIEVDGDHVVPDRFPLRVSAGAEPRAAAVAWRRSRRIGIAFEG</sequence>
<dbReference type="EMBL" id="CP015367">
    <property type="protein sequence ID" value="APT31882.1"/>
    <property type="molecule type" value="Genomic_DNA"/>
</dbReference>
<dbReference type="SUPFAM" id="SSF141371">
    <property type="entry name" value="PilZ domain-like"/>
    <property type="match status" value="1"/>
</dbReference>
<gene>
    <name evidence="1" type="ORF">MCBMB27_02591</name>
    <name evidence="2" type="ORF">SAMN05192567_11278</name>
</gene>
<dbReference type="AlphaFoldDB" id="A0AAE8L713"/>
<dbReference type="Proteomes" id="UP000185487">
    <property type="component" value="Chromosome"/>
</dbReference>
<evidence type="ECO:0000313" key="4">
    <source>
        <dbReference type="Proteomes" id="UP000199140"/>
    </source>
</evidence>
<evidence type="ECO:0000313" key="1">
    <source>
        <dbReference type="EMBL" id="APT31882.1"/>
    </source>
</evidence>